<gene>
    <name evidence="1" type="ORF">E3T48_12905</name>
</gene>
<dbReference type="Proteomes" id="UP000298313">
    <property type="component" value="Unassembled WGS sequence"/>
</dbReference>
<evidence type="ECO:0000313" key="1">
    <source>
        <dbReference type="EMBL" id="TFD74807.1"/>
    </source>
</evidence>
<keyword evidence="2" id="KW-1185">Reference proteome</keyword>
<reference evidence="1 2" key="1">
    <citation type="submission" date="2019-03" db="EMBL/GenBank/DDBJ databases">
        <title>Genomics of glacier-inhabiting Cryobacterium strains.</title>
        <authorList>
            <person name="Liu Q."/>
            <person name="Xin Y.-H."/>
        </authorList>
    </citation>
    <scope>NUCLEOTIDE SEQUENCE [LARGE SCALE GENOMIC DNA]</scope>
    <source>
        <strain evidence="1 2">Hh4</strain>
    </source>
</reference>
<organism evidence="1 2">
    <name type="scientific">Cryobacterium fucosi</name>
    <dbReference type="NCBI Taxonomy" id="1259157"/>
    <lineage>
        <taxon>Bacteria</taxon>
        <taxon>Bacillati</taxon>
        <taxon>Actinomycetota</taxon>
        <taxon>Actinomycetes</taxon>
        <taxon>Micrococcales</taxon>
        <taxon>Microbacteriaceae</taxon>
        <taxon>Cryobacterium</taxon>
    </lineage>
</organism>
<evidence type="ECO:0000313" key="2">
    <source>
        <dbReference type="Proteomes" id="UP000298313"/>
    </source>
</evidence>
<protein>
    <submittedName>
        <fullName evidence="1">Uncharacterized protein</fullName>
    </submittedName>
</protein>
<proteinExistence type="predicted"/>
<name>A0A4R9B5A8_9MICO</name>
<sequence length="83" mass="9019">MLLLDESGSCLVPASRRPALFHEDADSERDPPRYHLACRPGERATACSEAVTGPTRSVLPGPGGPFFRRLTGDGRIVVIRGRF</sequence>
<dbReference type="AlphaFoldDB" id="A0A4R9B5A8"/>
<comment type="caution">
    <text evidence="1">The sequence shown here is derived from an EMBL/GenBank/DDBJ whole genome shotgun (WGS) entry which is preliminary data.</text>
</comment>
<dbReference type="EMBL" id="SOHH01000087">
    <property type="protein sequence ID" value="TFD74807.1"/>
    <property type="molecule type" value="Genomic_DNA"/>
</dbReference>
<accession>A0A4R9B5A8</accession>